<keyword evidence="4 5" id="KW-0472">Membrane</keyword>
<keyword evidence="5" id="KW-0997">Cell inner membrane</keyword>
<name>A0A1G4SSN9_9HYPH</name>
<feature type="transmembrane region" description="Helical" evidence="5">
    <location>
        <begin position="76"/>
        <end position="98"/>
    </location>
</feature>
<comment type="subcellular location">
    <subcellularLocation>
        <location evidence="5">Cell inner membrane</location>
        <topology evidence="5">Multi-pass membrane protein</topology>
    </subcellularLocation>
</comment>
<dbReference type="InterPro" id="IPR006008">
    <property type="entry name" value="YciB"/>
</dbReference>
<dbReference type="Pfam" id="PF04279">
    <property type="entry name" value="IspA"/>
    <property type="match status" value="1"/>
</dbReference>
<keyword evidence="3 5" id="KW-1133">Transmembrane helix</keyword>
<dbReference type="EMBL" id="FMTM01000006">
    <property type="protein sequence ID" value="SCW71309.1"/>
    <property type="molecule type" value="Genomic_DNA"/>
</dbReference>
<dbReference type="Proteomes" id="UP000199542">
    <property type="component" value="Unassembled WGS sequence"/>
</dbReference>
<comment type="similarity">
    <text evidence="5">Belongs to the YciB family.</text>
</comment>
<dbReference type="NCBIfam" id="NF001323">
    <property type="entry name" value="PRK00259.1-1"/>
    <property type="match status" value="1"/>
</dbReference>
<gene>
    <name evidence="5" type="primary">yciB</name>
    <name evidence="6" type="ORF">SAMN02927900_04100</name>
</gene>
<evidence type="ECO:0000313" key="6">
    <source>
        <dbReference type="EMBL" id="SCW71309.1"/>
    </source>
</evidence>
<evidence type="ECO:0000256" key="1">
    <source>
        <dbReference type="ARBA" id="ARBA00022475"/>
    </source>
</evidence>
<comment type="function">
    <text evidence="5">Plays a role in cell envelope biogenesis, maintenance of cell envelope integrity and membrane homeostasis.</text>
</comment>
<dbReference type="GO" id="GO:0005886">
    <property type="term" value="C:plasma membrane"/>
    <property type="evidence" value="ECO:0007669"/>
    <property type="project" value="UniProtKB-SubCell"/>
</dbReference>
<evidence type="ECO:0000256" key="3">
    <source>
        <dbReference type="ARBA" id="ARBA00022989"/>
    </source>
</evidence>
<feature type="transmembrane region" description="Helical" evidence="5">
    <location>
        <begin position="199"/>
        <end position="218"/>
    </location>
</feature>
<feature type="transmembrane region" description="Helical" evidence="5">
    <location>
        <begin position="175"/>
        <end position="192"/>
    </location>
</feature>
<keyword evidence="2 5" id="KW-0812">Transmembrane</keyword>
<evidence type="ECO:0000313" key="7">
    <source>
        <dbReference type="Proteomes" id="UP000199542"/>
    </source>
</evidence>
<dbReference type="PANTHER" id="PTHR36917">
    <property type="entry name" value="INTRACELLULAR SEPTATION PROTEIN A-RELATED"/>
    <property type="match status" value="1"/>
</dbReference>
<feature type="transmembrane region" description="Helical" evidence="5">
    <location>
        <begin position="104"/>
        <end position="123"/>
    </location>
</feature>
<dbReference type="HAMAP" id="MF_00189">
    <property type="entry name" value="YciB"/>
    <property type="match status" value="1"/>
</dbReference>
<evidence type="ECO:0000256" key="2">
    <source>
        <dbReference type="ARBA" id="ARBA00022692"/>
    </source>
</evidence>
<organism evidence="6 7">
    <name type="scientific">Rhizobium mongolense subsp. loessense</name>
    <dbReference type="NCBI Taxonomy" id="158890"/>
    <lineage>
        <taxon>Bacteria</taxon>
        <taxon>Pseudomonadati</taxon>
        <taxon>Pseudomonadota</taxon>
        <taxon>Alphaproteobacteria</taxon>
        <taxon>Hyphomicrobiales</taxon>
        <taxon>Rhizobiaceae</taxon>
        <taxon>Rhizobium/Agrobacterium group</taxon>
        <taxon>Rhizobium</taxon>
    </lineage>
</organism>
<dbReference type="AlphaFoldDB" id="A0A1G4SSN9"/>
<accession>A0A1G4SSN9</accession>
<protein>
    <recommendedName>
        <fullName evidence="5">Inner membrane-spanning protein YciB</fullName>
    </recommendedName>
</protein>
<keyword evidence="1 5" id="KW-1003">Cell membrane</keyword>
<reference evidence="6 7" key="1">
    <citation type="submission" date="2016-10" db="EMBL/GenBank/DDBJ databases">
        <authorList>
            <person name="de Groot N.N."/>
        </authorList>
    </citation>
    <scope>NUCLEOTIDE SEQUENCE [LARGE SCALE GENOMIC DNA]</scope>
    <source>
        <strain evidence="6 7">CGMCC 1.3401</strain>
    </source>
</reference>
<feature type="transmembrane region" description="Helical" evidence="5">
    <location>
        <begin position="135"/>
        <end position="155"/>
    </location>
</feature>
<dbReference type="PANTHER" id="PTHR36917:SF1">
    <property type="entry name" value="INNER MEMBRANE-SPANNING PROTEIN YCIB"/>
    <property type="match status" value="1"/>
</dbReference>
<proteinExistence type="inferred from homology"/>
<evidence type="ECO:0000256" key="5">
    <source>
        <dbReference type="HAMAP-Rule" id="MF_00189"/>
    </source>
</evidence>
<sequence length="236" mass="26294">MMPQISRNSAQAARTTNRFDEFMTTESDITPSAADRHHPMLKLALELGPLLIFFFSNLRGAWLVERFPALSELGGPLFVATGLFMAATIVSLVVSKLVLGHLPIMPFVSGIVVLIFGSLSIYLQNETFIKMKPTIVNTLFGVALLGGLAFGRSLLGYVFNAAFQLDADGWRKLTVRWGVFFLFLAVLNEVVWRNFSDDFWVTFKVWGTMPITIIFTMAQMPLILKHSITPAGETEK</sequence>
<evidence type="ECO:0000256" key="4">
    <source>
        <dbReference type="ARBA" id="ARBA00023136"/>
    </source>
</evidence>